<evidence type="ECO:0000313" key="2">
    <source>
        <dbReference type="EMBL" id="KKD00368.1"/>
    </source>
</evidence>
<dbReference type="SUPFAM" id="SSF50729">
    <property type="entry name" value="PH domain-like"/>
    <property type="match status" value="1"/>
</dbReference>
<dbReference type="OrthoDB" id="3199551at2"/>
<feature type="domain" description="Bacterial Pleckstrin homology" evidence="1">
    <location>
        <begin position="2"/>
        <end position="122"/>
    </location>
</feature>
<reference evidence="2 3" key="1">
    <citation type="submission" date="2014-12" db="EMBL/GenBank/DDBJ databases">
        <title>Mercury Reductase activity and rhizosphere competence traits in the genome of root associated Photobacterium halotolerans MELD1.</title>
        <authorList>
            <person name="Mathew D.C."/>
            <person name="Huang C.-C."/>
        </authorList>
    </citation>
    <scope>NUCLEOTIDE SEQUENCE [LARGE SCALE GENOMIC DNA]</scope>
    <source>
        <strain evidence="2 3">MELD1</strain>
    </source>
</reference>
<gene>
    <name evidence="2" type="ORF">KY46_06835</name>
</gene>
<comment type="caution">
    <text evidence="2">The sequence shown here is derived from an EMBL/GenBank/DDBJ whole genome shotgun (WGS) entry which is preliminary data.</text>
</comment>
<organism evidence="2 3">
    <name type="scientific">Photobacterium halotolerans</name>
    <dbReference type="NCBI Taxonomy" id="265726"/>
    <lineage>
        <taxon>Bacteria</taxon>
        <taxon>Pseudomonadati</taxon>
        <taxon>Pseudomonadota</taxon>
        <taxon>Gammaproteobacteria</taxon>
        <taxon>Vibrionales</taxon>
        <taxon>Vibrionaceae</taxon>
        <taxon>Photobacterium</taxon>
    </lineage>
</organism>
<sequence length="126" mass="14167">MGLLDKLLGNAGEMTISEATEELQIILGPDEKIELAYKLIRDMLILTDCRLLLIDKQGMTGRKVEYRSIPYKSMTMFLVESTGNFDLDAELKIWISGQHDPIGMEFGSKTNIYQLQGLLARKIAGK</sequence>
<dbReference type="InterPro" id="IPR012544">
    <property type="entry name" value="PHb"/>
</dbReference>
<evidence type="ECO:0000313" key="3">
    <source>
        <dbReference type="Proteomes" id="UP000033633"/>
    </source>
</evidence>
<dbReference type="GO" id="GO:0004386">
    <property type="term" value="F:helicase activity"/>
    <property type="evidence" value="ECO:0007669"/>
    <property type="project" value="UniProtKB-KW"/>
</dbReference>
<dbReference type="Proteomes" id="UP000033633">
    <property type="component" value="Unassembled WGS sequence"/>
</dbReference>
<keyword evidence="2" id="KW-0378">Hydrolase</keyword>
<dbReference type="CDD" id="cd13225">
    <property type="entry name" value="PH-like_bacteria"/>
    <property type="match status" value="1"/>
</dbReference>
<proteinExistence type="predicted"/>
<dbReference type="PATRIC" id="fig|265726.11.peg.3418"/>
<dbReference type="PANTHER" id="PTHR35796:SF3">
    <property type="entry name" value="BHLH DOMAIN-CONTAINING PROTEIN"/>
    <property type="match status" value="1"/>
</dbReference>
<keyword evidence="2" id="KW-0067">ATP-binding</keyword>
<dbReference type="Pfam" id="PF08000">
    <property type="entry name" value="bPH_1"/>
    <property type="match status" value="1"/>
</dbReference>
<keyword evidence="3" id="KW-1185">Reference proteome</keyword>
<dbReference type="RefSeq" id="WP_046219900.1">
    <property type="nucleotide sequence ID" value="NZ_JWYV01000004.1"/>
</dbReference>
<evidence type="ECO:0000259" key="1">
    <source>
        <dbReference type="Pfam" id="PF08000"/>
    </source>
</evidence>
<dbReference type="Gene3D" id="2.30.29.50">
    <property type="entry name" value="Bacterial Pleckstrin homology domain"/>
    <property type="match status" value="1"/>
</dbReference>
<name>A0A0F5VE67_9GAMM</name>
<protein>
    <submittedName>
        <fullName evidence="2">Helicase</fullName>
    </submittedName>
</protein>
<dbReference type="PANTHER" id="PTHR35796">
    <property type="entry name" value="HYPOTHETICAL CYTOSOLIC PROTEIN"/>
    <property type="match status" value="1"/>
</dbReference>
<accession>A0A0F5VE67</accession>
<keyword evidence="2" id="KW-0547">Nucleotide-binding</keyword>
<dbReference type="EMBL" id="JWYV01000004">
    <property type="protein sequence ID" value="KKD00368.1"/>
    <property type="molecule type" value="Genomic_DNA"/>
</dbReference>
<keyword evidence="2" id="KW-0347">Helicase</keyword>
<dbReference type="AlphaFoldDB" id="A0A0F5VE67"/>
<dbReference type="InterPro" id="IPR037063">
    <property type="entry name" value="PHb_sf"/>
</dbReference>